<dbReference type="OrthoDB" id="9787572at2"/>
<name>A0A1W1WK52_SULTA</name>
<dbReference type="STRING" id="28034.BFX07_11950"/>
<dbReference type="RefSeq" id="WP_020373320.1">
    <property type="nucleotide sequence ID" value="NZ_FWWY01000001.1"/>
</dbReference>
<accession>A0A1W1WK52</accession>
<dbReference type="GO" id="GO:0008962">
    <property type="term" value="F:phosphatidylglycerophosphatase activity"/>
    <property type="evidence" value="ECO:0007669"/>
    <property type="project" value="InterPro"/>
</dbReference>
<evidence type="ECO:0008006" key="3">
    <source>
        <dbReference type="Google" id="ProtNLM"/>
    </source>
</evidence>
<sequence length="169" mass="19848">MIKLLQPRLFLTSIFDLDLARLHDHGVRGLIMDLDNTLVGWNRPDLSQELKMWFQDVRAHGFKMCIVSNNMTERVEQFAEKVGVMAIPKAAKPRRRSFRLAMRKMGTTRHNTAVIGDQVFTDILGGNRLRLFTILVHPIDTHEYWATRLVRRLERYVVRRPHFPQSFSH</sequence>
<dbReference type="EMBL" id="FWWY01000001">
    <property type="protein sequence ID" value="SMC06133.1"/>
    <property type="molecule type" value="Genomic_DNA"/>
</dbReference>
<dbReference type="GO" id="GO:0005737">
    <property type="term" value="C:cytoplasm"/>
    <property type="evidence" value="ECO:0007669"/>
    <property type="project" value="TreeGrafter"/>
</dbReference>
<dbReference type="NCBIfam" id="TIGR01668">
    <property type="entry name" value="YqeG_hyp_ppase"/>
    <property type="match status" value="1"/>
</dbReference>
<evidence type="ECO:0000313" key="1">
    <source>
        <dbReference type="EMBL" id="SMC06133.1"/>
    </source>
</evidence>
<evidence type="ECO:0000313" key="2">
    <source>
        <dbReference type="Proteomes" id="UP000192660"/>
    </source>
</evidence>
<gene>
    <name evidence="1" type="ORF">SAMN00768000_2650</name>
</gene>
<dbReference type="Pfam" id="PF00702">
    <property type="entry name" value="Hydrolase"/>
    <property type="match status" value="1"/>
</dbReference>
<dbReference type="InterPro" id="IPR010021">
    <property type="entry name" value="PGPP1/Gep4"/>
</dbReference>
<proteinExistence type="predicted"/>
<dbReference type="InterPro" id="IPR023214">
    <property type="entry name" value="HAD_sf"/>
</dbReference>
<reference evidence="2" key="1">
    <citation type="submission" date="2017-04" db="EMBL/GenBank/DDBJ databases">
        <authorList>
            <person name="Varghese N."/>
            <person name="Submissions S."/>
        </authorList>
    </citation>
    <scope>NUCLEOTIDE SEQUENCE [LARGE SCALE GENOMIC DNA]</scope>
    <source>
        <strain evidence="2">DSM 9293</strain>
    </source>
</reference>
<dbReference type="InterPro" id="IPR036412">
    <property type="entry name" value="HAD-like_sf"/>
</dbReference>
<dbReference type="PANTHER" id="PTHR19288:SF25">
    <property type="entry name" value="PHOSPHATIDYLGLYCEROPHOSPHATASE GEP4, MITOCHONDRIAL"/>
    <property type="match status" value="1"/>
</dbReference>
<dbReference type="SUPFAM" id="SSF56784">
    <property type="entry name" value="HAD-like"/>
    <property type="match status" value="1"/>
</dbReference>
<dbReference type="CDD" id="cd16416">
    <property type="entry name" value="HAD_BsYqeG-like"/>
    <property type="match status" value="1"/>
</dbReference>
<dbReference type="Gene3D" id="3.40.50.1000">
    <property type="entry name" value="HAD superfamily/HAD-like"/>
    <property type="match status" value="1"/>
</dbReference>
<protein>
    <recommendedName>
        <fullName evidence="3">YqeG family HAD IIIA-type phosphatase</fullName>
    </recommendedName>
</protein>
<keyword evidence="2" id="KW-1185">Reference proteome</keyword>
<dbReference type="NCBIfam" id="TIGR01662">
    <property type="entry name" value="HAD-SF-IIIA"/>
    <property type="match status" value="1"/>
</dbReference>
<dbReference type="PANTHER" id="PTHR19288">
    <property type="entry name" value="4-NITROPHENYLPHOSPHATASE-RELATED"/>
    <property type="match status" value="1"/>
</dbReference>
<dbReference type="Proteomes" id="UP000192660">
    <property type="component" value="Unassembled WGS sequence"/>
</dbReference>
<dbReference type="InterPro" id="IPR006549">
    <property type="entry name" value="HAD-SF_hydro_IIIA"/>
</dbReference>
<organism evidence="1 2">
    <name type="scientific">Sulfobacillus thermosulfidooxidans (strain DSM 9293 / VKM B-1269 / AT-1)</name>
    <dbReference type="NCBI Taxonomy" id="929705"/>
    <lineage>
        <taxon>Bacteria</taxon>
        <taxon>Bacillati</taxon>
        <taxon>Bacillota</taxon>
        <taxon>Clostridia</taxon>
        <taxon>Eubacteriales</taxon>
        <taxon>Clostridiales Family XVII. Incertae Sedis</taxon>
        <taxon>Sulfobacillus</taxon>
    </lineage>
</organism>
<dbReference type="AlphaFoldDB" id="A0A1W1WK52"/>